<accession>A0A564ZGF6</accession>
<dbReference type="InterPro" id="IPR036847">
    <property type="entry name" value="RimP_C_sf"/>
</dbReference>
<evidence type="ECO:0000259" key="5">
    <source>
        <dbReference type="Pfam" id="PF17384"/>
    </source>
</evidence>
<dbReference type="SUPFAM" id="SSF74942">
    <property type="entry name" value="YhbC-like, C-terminal domain"/>
    <property type="match status" value="1"/>
</dbReference>
<dbReference type="CDD" id="cd01734">
    <property type="entry name" value="YlxS_C"/>
    <property type="match status" value="1"/>
</dbReference>
<comment type="similarity">
    <text evidence="3">Belongs to the RimP family.</text>
</comment>
<dbReference type="AlphaFoldDB" id="A0A564ZGF6"/>
<dbReference type="FunFam" id="3.30.300.70:FF:000001">
    <property type="entry name" value="Ribosome maturation factor RimP"/>
    <property type="match status" value="1"/>
</dbReference>
<sequence>MAGEVVERVKSIAIPLFVELGLELVDVEFRREAGGWILRLYLDKCGGVTLGDCQRVSEELSDLLDVENVIDHPYTLEVSSPGLNRPLSRESDFLRFTGQRARISTSQVIEGRRRFLGVLRGYEDGRVSLEREDGTVVCIPYALIAKARLDPTLKKE</sequence>
<organism evidence="6 7">
    <name type="scientific">Candidatus Methylomirabilis lanthanidiphila</name>
    <dbReference type="NCBI Taxonomy" id="2211376"/>
    <lineage>
        <taxon>Bacteria</taxon>
        <taxon>Candidatus Methylomirabilota</taxon>
        <taxon>Candidatus Methylomirabilia</taxon>
        <taxon>Candidatus Methylomirabilales</taxon>
        <taxon>Candidatus Methylomirabilaceae</taxon>
        <taxon>Candidatus Methylomirabilis</taxon>
    </lineage>
</organism>
<evidence type="ECO:0000259" key="4">
    <source>
        <dbReference type="Pfam" id="PF02576"/>
    </source>
</evidence>
<dbReference type="GO" id="GO:0005829">
    <property type="term" value="C:cytosol"/>
    <property type="evidence" value="ECO:0007669"/>
    <property type="project" value="TreeGrafter"/>
</dbReference>
<dbReference type="HAMAP" id="MF_01077">
    <property type="entry name" value="RimP"/>
    <property type="match status" value="1"/>
</dbReference>
<comment type="subcellular location">
    <subcellularLocation>
        <location evidence="3">Cytoplasm</location>
    </subcellularLocation>
</comment>
<dbReference type="InterPro" id="IPR003728">
    <property type="entry name" value="Ribosome_maturation_RimP"/>
</dbReference>
<dbReference type="GO" id="GO:0000028">
    <property type="term" value="P:ribosomal small subunit assembly"/>
    <property type="evidence" value="ECO:0007669"/>
    <property type="project" value="TreeGrafter"/>
</dbReference>
<comment type="function">
    <text evidence="3">Required for maturation of 30S ribosomal subunits.</text>
</comment>
<dbReference type="Gene3D" id="3.30.300.70">
    <property type="entry name" value="RimP-like superfamily, N-terminal"/>
    <property type="match status" value="1"/>
</dbReference>
<keyword evidence="1 3" id="KW-0963">Cytoplasm</keyword>
<dbReference type="PANTHER" id="PTHR33867:SF1">
    <property type="entry name" value="RIBOSOME MATURATION FACTOR RIMP"/>
    <property type="match status" value="1"/>
</dbReference>
<dbReference type="Pfam" id="PF17384">
    <property type="entry name" value="DUF150_C"/>
    <property type="match status" value="1"/>
</dbReference>
<reference evidence="6 7" key="1">
    <citation type="submission" date="2019-07" db="EMBL/GenBank/DDBJ databases">
        <authorList>
            <person name="Cremers G."/>
        </authorList>
    </citation>
    <scope>NUCLEOTIDE SEQUENCE [LARGE SCALE GENOMIC DNA]</scope>
</reference>
<evidence type="ECO:0000256" key="3">
    <source>
        <dbReference type="HAMAP-Rule" id="MF_01077"/>
    </source>
</evidence>
<proteinExistence type="inferred from homology"/>
<protein>
    <recommendedName>
        <fullName evidence="3">Ribosome maturation factor RimP</fullName>
    </recommendedName>
</protein>
<keyword evidence="7" id="KW-1185">Reference proteome</keyword>
<dbReference type="Pfam" id="PF02576">
    <property type="entry name" value="RimP_N"/>
    <property type="match status" value="1"/>
</dbReference>
<dbReference type="PANTHER" id="PTHR33867">
    <property type="entry name" value="RIBOSOME MATURATION FACTOR RIMP"/>
    <property type="match status" value="1"/>
</dbReference>
<dbReference type="GO" id="GO:0006412">
    <property type="term" value="P:translation"/>
    <property type="evidence" value="ECO:0007669"/>
    <property type="project" value="TreeGrafter"/>
</dbReference>
<dbReference type="InterPro" id="IPR028989">
    <property type="entry name" value="RimP_N"/>
</dbReference>
<dbReference type="Proteomes" id="UP000334340">
    <property type="component" value="Unassembled WGS sequence"/>
</dbReference>
<dbReference type="InterPro" id="IPR028998">
    <property type="entry name" value="RimP_C"/>
</dbReference>
<evidence type="ECO:0000313" key="6">
    <source>
        <dbReference type="EMBL" id="VUZ84431.1"/>
    </source>
</evidence>
<feature type="domain" description="Ribosome maturation factor RimP C-terminal" evidence="5">
    <location>
        <begin position="87"/>
        <end position="152"/>
    </location>
</feature>
<feature type="domain" description="Ribosome maturation factor RimP N-terminal" evidence="4">
    <location>
        <begin position="15"/>
        <end position="83"/>
    </location>
</feature>
<dbReference type="EMBL" id="CABIKM010000012">
    <property type="protein sequence ID" value="VUZ84431.1"/>
    <property type="molecule type" value="Genomic_DNA"/>
</dbReference>
<evidence type="ECO:0000256" key="2">
    <source>
        <dbReference type="ARBA" id="ARBA00022517"/>
    </source>
</evidence>
<keyword evidence="2 3" id="KW-0690">Ribosome biogenesis</keyword>
<evidence type="ECO:0000256" key="1">
    <source>
        <dbReference type="ARBA" id="ARBA00022490"/>
    </source>
</evidence>
<dbReference type="InterPro" id="IPR035956">
    <property type="entry name" value="RimP_N_sf"/>
</dbReference>
<gene>
    <name evidence="3" type="primary">rimP</name>
    <name evidence="6" type="ORF">MELA_00802</name>
</gene>
<dbReference type="SUPFAM" id="SSF75420">
    <property type="entry name" value="YhbC-like, N-terminal domain"/>
    <property type="match status" value="1"/>
</dbReference>
<name>A0A564ZGF6_9BACT</name>
<dbReference type="Gene3D" id="2.30.30.180">
    <property type="entry name" value="Ribosome maturation factor RimP, C-terminal domain"/>
    <property type="match status" value="1"/>
</dbReference>
<evidence type="ECO:0000313" key="7">
    <source>
        <dbReference type="Proteomes" id="UP000334340"/>
    </source>
</evidence>